<sequence>MTAYEELAAWVSSMDRPDATLLKPSGWQLATLDAAKSRRAAVLILFGGQGDGSRRPSPRSLGRNDLDLLFVMRASSLSSHPGQVAFPGGTIDLGDADEGAAALREAREETGLDPSGVELLGKLPEVGLPISNFLVTPVLGWWAEQSAIHAVDTAESESVFRCPVSTLLHPANRRTAVLRRNGSVSRTAAFLTPDAVVWGFTAMLLDAMFEGLGWVQPWDRSQEIPAPL</sequence>
<dbReference type="EMBL" id="QZVT01000001">
    <property type="protein sequence ID" value="RJT83490.1"/>
    <property type="molecule type" value="Genomic_DNA"/>
</dbReference>
<comment type="caution">
    <text evidence="8">The sequence shown here is derived from an EMBL/GenBank/DDBJ whole genome shotgun (WGS) entry which is preliminary data.</text>
</comment>
<keyword evidence="4" id="KW-0378">Hydrolase</keyword>
<evidence type="ECO:0000256" key="4">
    <source>
        <dbReference type="ARBA" id="ARBA00022801"/>
    </source>
</evidence>
<evidence type="ECO:0000313" key="8">
    <source>
        <dbReference type="EMBL" id="RJT83490.1"/>
    </source>
</evidence>
<dbReference type="Gene3D" id="3.90.79.10">
    <property type="entry name" value="Nucleoside Triphosphate Pyrophosphohydrolase"/>
    <property type="match status" value="1"/>
</dbReference>
<protein>
    <submittedName>
        <fullName evidence="8">CoA pyrophosphatase</fullName>
    </submittedName>
</protein>
<dbReference type="PROSITE" id="PS51462">
    <property type="entry name" value="NUDIX"/>
    <property type="match status" value="1"/>
</dbReference>
<evidence type="ECO:0000256" key="1">
    <source>
        <dbReference type="ARBA" id="ARBA00001936"/>
    </source>
</evidence>
<name>A0A3A5M6Z9_9MICC</name>
<dbReference type="GO" id="GO:0010945">
    <property type="term" value="F:coenzyme A diphosphatase activity"/>
    <property type="evidence" value="ECO:0007669"/>
    <property type="project" value="InterPro"/>
</dbReference>
<comment type="cofactor">
    <cofactor evidence="1">
        <name>Mn(2+)</name>
        <dbReference type="ChEBI" id="CHEBI:29035"/>
    </cofactor>
</comment>
<dbReference type="GO" id="GO:0046872">
    <property type="term" value="F:metal ion binding"/>
    <property type="evidence" value="ECO:0007669"/>
    <property type="project" value="UniProtKB-KW"/>
</dbReference>
<proteinExistence type="predicted"/>
<evidence type="ECO:0000259" key="7">
    <source>
        <dbReference type="PROSITE" id="PS51462"/>
    </source>
</evidence>
<evidence type="ECO:0000313" key="9">
    <source>
        <dbReference type="Proteomes" id="UP000272560"/>
    </source>
</evidence>
<dbReference type="InterPro" id="IPR045121">
    <property type="entry name" value="CoAse"/>
</dbReference>
<keyword evidence="6" id="KW-0464">Manganese</keyword>
<feature type="domain" description="Nudix hydrolase" evidence="7">
    <location>
        <begin position="36"/>
        <end position="192"/>
    </location>
</feature>
<gene>
    <name evidence="8" type="ORF">D6T63_01835</name>
</gene>
<evidence type="ECO:0000256" key="5">
    <source>
        <dbReference type="ARBA" id="ARBA00022842"/>
    </source>
</evidence>
<dbReference type="Pfam" id="PF00293">
    <property type="entry name" value="NUDIX"/>
    <property type="match status" value="1"/>
</dbReference>
<evidence type="ECO:0000256" key="2">
    <source>
        <dbReference type="ARBA" id="ARBA00001946"/>
    </source>
</evidence>
<dbReference type="CDD" id="cd03426">
    <property type="entry name" value="NUDIX_CoAse_Nudt7"/>
    <property type="match status" value="1"/>
</dbReference>
<dbReference type="Proteomes" id="UP000272560">
    <property type="component" value="Unassembled WGS sequence"/>
</dbReference>
<dbReference type="InterPro" id="IPR000086">
    <property type="entry name" value="NUDIX_hydrolase_dom"/>
</dbReference>
<dbReference type="AlphaFoldDB" id="A0A3A5M6Z9"/>
<organism evidence="8 9">
    <name type="scientific">Arthrobacter cheniae</name>
    <dbReference type="NCBI Taxonomy" id="1258888"/>
    <lineage>
        <taxon>Bacteria</taxon>
        <taxon>Bacillati</taxon>
        <taxon>Actinomycetota</taxon>
        <taxon>Actinomycetes</taxon>
        <taxon>Micrococcales</taxon>
        <taxon>Micrococcaceae</taxon>
        <taxon>Arthrobacter</taxon>
    </lineage>
</organism>
<comment type="cofactor">
    <cofactor evidence="2">
        <name>Mg(2+)</name>
        <dbReference type="ChEBI" id="CHEBI:18420"/>
    </cofactor>
</comment>
<dbReference type="PANTHER" id="PTHR12992">
    <property type="entry name" value="NUDIX HYDROLASE"/>
    <property type="match status" value="1"/>
</dbReference>
<dbReference type="InterPro" id="IPR015797">
    <property type="entry name" value="NUDIX_hydrolase-like_dom_sf"/>
</dbReference>
<evidence type="ECO:0000256" key="6">
    <source>
        <dbReference type="ARBA" id="ARBA00023211"/>
    </source>
</evidence>
<evidence type="ECO:0000256" key="3">
    <source>
        <dbReference type="ARBA" id="ARBA00022723"/>
    </source>
</evidence>
<dbReference type="OrthoDB" id="9802805at2"/>
<keyword evidence="5" id="KW-0460">Magnesium</keyword>
<dbReference type="SUPFAM" id="SSF55811">
    <property type="entry name" value="Nudix"/>
    <property type="match status" value="1"/>
</dbReference>
<keyword evidence="3" id="KW-0479">Metal-binding</keyword>
<dbReference type="RefSeq" id="WP_120147577.1">
    <property type="nucleotide sequence ID" value="NZ_QZVT01000001.1"/>
</dbReference>
<reference evidence="8 9" key="1">
    <citation type="submission" date="2018-09" db="EMBL/GenBank/DDBJ databases">
        <title>Novel species of Arthrobacter.</title>
        <authorList>
            <person name="Liu Q."/>
            <person name="Xin Y.-H."/>
        </authorList>
    </citation>
    <scope>NUCLEOTIDE SEQUENCE [LARGE SCALE GENOMIC DNA]</scope>
    <source>
        <strain evidence="8 9">Hz2</strain>
    </source>
</reference>
<keyword evidence="9" id="KW-1185">Reference proteome</keyword>
<dbReference type="PANTHER" id="PTHR12992:SF11">
    <property type="entry name" value="MITOCHONDRIAL COENZYME A DIPHOSPHATASE NUDT8"/>
    <property type="match status" value="1"/>
</dbReference>
<accession>A0A3A5M6Z9</accession>